<reference evidence="3 4" key="1">
    <citation type="submission" date="2018-07" db="EMBL/GenBank/DDBJ databases">
        <title>Dyella tabacisoli L4-6T, whole genome shotgun sequence.</title>
        <authorList>
            <person name="Zhou X.-K."/>
            <person name="Li W.-J."/>
            <person name="Duan Y.-Q."/>
        </authorList>
    </citation>
    <scope>NUCLEOTIDE SEQUENCE [LARGE SCALE GENOMIC DNA]</scope>
    <source>
        <strain evidence="3 4">L4-6</strain>
    </source>
</reference>
<evidence type="ECO:0000313" key="3">
    <source>
        <dbReference type="EMBL" id="RDD81465.1"/>
    </source>
</evidence>
<evidence type="ECO:0000313" key="4">
    <source>
        <dbReference type="Proteomes" id="UP000253782"/>
    </source>
</evidence>
<keyword evidence="2" id="KW-0732">Signal</keyword>
<dbReference type="AlphaFoldDB" id="A0A369UN16"/>
<accession>A0A369UN16</accession>
<dbReference type="PROSITE" id="PS51257">
    <property type="entry name" value="PROKAR_LIPOPROTEIN"/>
    <property type="match status" value="1"/>
</dbReference>
<feature type="compositionally biased region" description="Basic and acidic residues" evidence="1">
    <location>
        <begin position="99"/>
        <end position="118"/>
    </location>
</feature>
<dbReference type="RefSeq" id="WP_114845337.1">
    <property type="nucleotide sequence ID" value="NZ_JBHSPE010000005.1"/>
</dbReference>
<proteinExistence type="predicted"/>
<sequence>MKYYPVGLSIVALMFLAACLASCSGKPTQVPTMDKVMTVEEFAARPDFRMGVLALCADHPGLDGVDPNCIHAKQSMHAVASGSGDFPSLDISLPSSNGESEKETARHRNDDNSGSMER</sequence>
<gene>
    <name evidence="3" type="ORF">DVJ77_09765</name>
</gene>
<dbReference type="OrthoDB" id="6064924at2"/>
<evidence type="ECO:0008006" key="5">
    <source>
        <dbReference type="Google" id="ProtNLM"/>
    </source>
</evidence>
<feature type="chain" id="PRO_5016819390" description="EexN family lipoprotein" evidence="2">
    <location>
        <begin position="24"/>
        <end position="118"/>
    </location>
</feature>
<dbReference type="EMBL" id="QQAH01000009">
    <property type="protein sequence ID" value="RDD81465.1"/>
    <property type="molecule type" value="Genomic_DNA"/>
</dbReference>
<keyword evidence="4" id="KW-1185">Reference proteome</keyword>
<comment type="caution">
    <text evidence="3">The sequence shown here is derived from an EMBL/GenBank/DDBJ whole genome shotgun (WGS) entry which is preliminary data.</text>
</comment>
<evidence type="ECO:0000256" key="2">
    <source>
        <dbReference type="SAM" id="SignalP"/>
    </source>
</evidence>
<protein>
    <recommendedName>
        <fullName evidence="5">EexN family lipoprotein</fullName>
    </recommendedName>
</protein>
<feature type="region of interest" description="Disordered" evidence="1">
    <location>
        <begin position="80"/>
        <end position="118"/>
    </location>
</feature>
<name>A0A369UN16_9GAMM</name>
<evidence type="ECO:0000256" key="1">
    <source>
        <dbReference type="SAM" id="MobiDB-lite"/>
    </source>
</evidence>
<dbReference type="Proteomes" id="UP000253782">
    <property type="component" value="Unassembled WGS sequence"/>
</dbReference>
<organism evidence="3 4">
    <name type="scientific">Dyella tabacisoli</name>
    <dbReference type="NCBI Taxonomy" id="2282381"/>
    <lineage>
        <taxon>Bacteria</taxon>
        <taxon>Pseudomonadati</taxon>
        <taxon>Pseudomonadota</taxon>
        <taxon>Gammaproteobacteria</taxon>
        <taxon>Lysobacterales</taxon>
        <taxon>Rhodanobacteraceae</taxon>
        <taxon>Dyella</taxon>
    </lineage>
</organism>
<feature type="signal peptide" evidence="2">
    <location>
        <begin position="1"/>
        <end position="23"/>
    </location>
</feature>